<gene>
    <name evidence="1" type="ORF">F5147DRAFT_781271</name>
</gene>
<protein>
    <submittedName>
        <fullName evidence="1">Uncharacterized protein</fullName>
    </submittedName>
</protein>
<sequence length="200" mass="22007">MSSDGNNPNSSRKRSGSALCLGLRKKVPSSNPLVLHGRHFGRTVFALYSPIEDYPADVRREHRVFMELIDSYPGLLDRLTNGEEEDVIHAGELLGKGASGVRGDDTKTLKSAVLEWLVPRGQVVIPPLSWNIKSDRGFNHEVTGALLCPAGLDWSNAETKQNLKSGETAVCGDQWPMLLYAGYDYDPKNPWKGLLQSESS</sequence>
<comment type="caution">
    <text evidence="1">The sequence shown here is derived from an EMBL/GenBank/DDBJ whole genome shotgun (WGS) entry which is preliminary data.</text>
</comment>
<name>A0A9P7JLW6_9AGAM</name>
<evidence type="ECO:0000313" key="2">
    <source>
        <dbReference type="Proteomes" id="UP000823399"/>
    </source>
</evidence>
<organism evidence="1 2">
    <name type="scientific">Suillus discolor</name>
    <dbReference type="NCBI Taxonomy" id="1912936"/>
    <lineage>
        <taxon>Eukaryota</taxon>
        <taxon>Fungi</taxon>
        <taxon>Dikarya</taxon>
        <taxon>Basidiomycota</taxon>
        <taxon>Agaricomycotina</taxon>
        <taxon>Agaricomycetes</taxon>
        <taxon>Agaricomycetidae</taxon>
        <taxon>Boletales</taxon>
        <taxon>Suillineae</taxon>
        <taxon>Suillaceae</taxon>
        <taxon>Suillus</taxon>
    </lineage>
</organism>
<dbReference type="Pfam" id="PF20414">
    <property type="entry name" value="DUF6698"/>
    <property type="match status" value="1"/>
</dbReference>
<dbReference type="Proteomes" id="UP000823399">
    <property type="component" value="Unassembled WGS sequence"/>
</dbReference>
<dbReference type="RefSeq" id="XP_041285282.1">
    <property type="nucleotide sequence ID" value="XM_041442607.1"/>
</dbReference>
<accession>A0A9P7JLW6</accession>
<dbReference type="AlphaFoldDB" id="A0A9P7JLW6"/>
<proteinExistence type="predicted"/>
<keyword evidence="2" id="KW-1185">Reference proteome</keyword>
<dbReference type="OrthoDB" id="2671666at2759"/>
<dbReference type="GeneID" id="64704866"/>
<reference evidence="1" key="1">
    <citation type="journal article" date="2020" name="New Phytol.">
        <title>Comparative genomics reveals dynamic genome evolution in host specialist ectomycorrhizal fungi.</title>
        <authorList>
            <person name="Lofgren L.A."/>
            <person name="Nguyen N.H."/>
            <person name="Vilgalys R."/>
            <person name="Ruytinx J."/>
            <person name="Liao H.L."/>
            <person name="Branco S."/>
            <person name="Kuo A."/>
            <person name="LaButti K."/>
            <person name="Lipzen A."/>
            <person name="Andreopoulos W."/>
            <person name="Pangilinan J."/>
            <person name="Riley R."/>
            <person name="Hundley H."/>
            <person name="Na H."/>
            <person name="Barry K."/>
            <person name="Grigoriev I.V."/>
            <person name="Stajich J.E."/>
            <person name="Kennedy P.G."/>
        </authorList>
    </citation>
    <scope>NUCLEOTIDE SEQUENCE</scope>
    <source>
        <strain evidence="1">FC423</strain>
    </source>
</reference>
<evidence type="ECO:0000313" key="1">
    <source>
        <dbReference type="EMBL" id="KAG2087627.1"/>
    </source>
</evidence>
<dbReference type="InterPro" id="IPR046521">
    <property type="entry name" value="DUF6698"/>
</dbReference>
<dbReference type="EMBL" id="JABBWM010000130">
    <property type="protein sequence ID" value="KAG2087627.1"/>
    <property type="molecule type" value="Genomic_DNA"/>
</dbReference>